<dbReference type="PANTHER" id="PTHR33525:SF4">
    <property type="entry name" value="CYCLIC DI-GMP PHOSPHODIESTERASE CDGJ"/>
    <property type="match status" value="1"/>
</dbReference>
<feature type="domain" description="HDOD" evidence="1">
    <location>
        <begin position="208"/>
        <end position="397"/>
    </location>
</feature>
<dbReference type="Gene3D" id="3.20.20.450">
    <property type="entry name" value="EAL domain"/>
    <property type="match status" value="1"/>
</dbReference>
<dbReference type="STRING" id="1122252.SAMN05660443_1021"/>
<evidence type="ECO:0000313" key="2">
    <source>
        <dbReference type="EMBL" id="SFB98870.1"/>
    </source>
</evidence>
<organism evidence="2 3">
    <name type="scientific">Marinospirillum celere</name>
    <dbReference type="NCBI Taxonomy" id="1122252"/>
    <lineage>
        <taxon>Bacteria</taxon>
        <taxon>Pseudomonadati</taxon>
        <taxon>Pseudomonadota</taxon>
        <taxon>Gammaproteobacteria</taxon>
        <taxon>Oceanospirillales</taxon>
        <taxon>Oceanospirillaceae</taxon>
        <taxon>Marinospirillum</taxon>
    </lineage>
</organism>
<dbReference type="Gene3D" id="1.10.3210.10">
    <property type="entry name" value="Hypothetical protein af1432"/>
    <property type="match status" value="1"/>
</dbReference>
<dbReference type="InterPro" id="IPR013976">
    <property type="entry name" value="HDOD"/>
</dbReference>
<evidence type="ECO:0000259" key="1">
    <source>
        <dbReference type="PROSITE" id="PS51833"/>
    </source>
</evidence>
<protein>
    <submittedName>
        <fullName evidence="2">EAL and modified HD-GYP domain-containing signal transduction protein</fullName>
    </submittedName>
</protein>
<name>A0A1I1FPC5_9GAMM</name>
<dbReference type="SMART" id="SM00052">
    <property type="entry name" value="EAL"/>
    <property type="match status" value="1"/>
</dbReference>
<dbReference type="AlphaFoldDB" id="A0A1I1FPC5"/>
<dbReference type="Pfam" id="PF00563">
    <property type="entry name" value="EAL"/>
    <property type="match status" value="1"/>
</dbReference>
<dbReference type="InterPro" id="IPR035919">
    <property type="entry name" value="EAL_sf"/>
</dbReference>
<dbReference type="InterPro" id="IPR001633">
    <property type="entry name" value="EAL_dom"/>
</dbReference>
<dbReference type="OrthoDB" id="9804751at2"/>
<dbReference type="InterPro" id="IPR052340">
    <property type="entry name" value="RNase_Y/CdgJ"/>
</dbReference>
<accession>A0A1I1FPC5</accession>
<evidence type="ECO:0000313" key="3">
    <source>
        <dbReference type="Proteomes" id="UP000199058"/>
    </source>
</evidence>
<keyword evidence="3" id="KW-1185">Reference proteome</keyword>
<dbReference type="EMBL" id="FOLH01000002">
    <property type="protein sequence ID" value="SFB98870.1"/>
    <property type="molecule type" value="Genomic_DNA"/>
</dbReference>
<dbReference type="Proteomes" id="UP000199058">
    <property type="component" value="Unassembled WGS sequence"/>
</dbReference>
<gene>
    <name evidence="2" type="ORF">SAMN05660443_1021</name>
</gene>
<dbReference type="InterPro" id="IPR014408">
    <property type="entry name" value="dGMP_Pdiesterase_EAL/HD-GYP"/>
</dbReference>
<reference evidence="2 3" key="1">
    <citation type="submission" date="2016-10" db="EMBL/GenBank/DDBJ databases">
        <authorList>
            <person name="de Groot N.N."/>
        </authorList>
    </citation>
    <scope>NUCLEOTIDE SEQUENCE [LARGE SCALE GENOMIC DNA]</scope>
    <source>
        <strain evidence="2 3">DSM 18438</strain>
    </source>
</reference>
<dbReference type="PANTHER" id="PTHR33525">
    <property type="match status" value="1"/>
</dbReference>
<dbReference type="SUPFAM" id="SSF141868">
    <property type="entry name" value="EAL domain-like"/>
    <property type="match status" value="1"/>
</dbReference>
<dbReference type="PROSITE" id="PS51833">
    <property type="entry name" value="HDOD"/>
    <property type="match status" value="1"/>
</dbReference>
<proteinExistence type="predicted"/>
<dbReference type="PIRSF" id="PIRSF003180">
    <property type="entry name" value="DiGMPpdiest_YuxH"/>
    <property type="match status" value="1"/>
</dbReference>
<dbReference type="SUPFAM" id="SSF109604">
    <property type="entry name" value="HD-domain/PDEase-like"/>
    <property type="match status" value="1"/>
</dbReference>
<dbReference type="Pfam" id="PF08668">
    <property type="entry name" value="HDOD"/>
    <property type="match status" value="1"/>
</dbReference>
<sequence>MVETGNETPADYCIALQPICNQKMQHVADELLYRSSYHSKSSHFSDPMQATARALNAAIHEIGLDRLIGDRTLFFNAPREWLRRPELLPEHKDQLVIEIQNDARVDSSFLSEIKEIKQQGFAIALDHFELSDATRPLLEVADIIKIDMITNIPEQLDLEVFKEYKVKLLAERVEDLLTFNRCKELGFHFFQGFFFSKPESIVETGRKRGGNRTAEVRILAELQKEEPDYEQLERLLAQDPHLCVLLLRYTNSAMNRGREEITSISQALKRLGVDRMSSIVTTLMLASNGPCSRLVMLLTLTRASMCENLAKGMELDPRSAFMVGMLSKVDVLMGERLSTLLEKLPLDKQLVAALMKREGPYGKLLRLVEAFEKGSLANKSPKLTKRLNDIYLYSRTWSSELLDQAA</sequence>